<evidence type="ECO:0000259" key="3">
    <source>
        <dbReference type="Pfam" id="PF22910"/>
    </source>
</evidence>
<dbReference type="InterPro" id="IPR021480">
    <property type="entry name" value="Zinc_ribbon_12"/>
</dbReference>
<evidence type="ECO:0000259" key="2">
    <source>
        <dbReference type="Pfam" id="PF11331"/>
    </source>
</evidence>
<feature type="region of interest" description="Disordered" evidence="1">
    <location>
        <begin position="284"/>
        <end position="311"/>
    </location>
</feature>
<feature type="domain" description="Enhanced disease resistance 4-like N-terminal" evidence="3">
    <location>
        <begin position="11"/>
        <end position="44"/>
    </location>
</feature>
<comment type="caution">
    <text evidence="4">The sequence shown here is derived from an EMBL/GenBank/DDBJ whole genome shotgun (WGS) entry which is preliminary data.</text>
</comment>
<feature type="compositionally biased region" description="Polar residues" evidence="1">
    <location>
        <begin position="628"/>
        <end position="642"/>
    </location>
</feature>
<sequence>MEEESSSNSSKLRLVRCPKCENLLPELQNVPVYQCGGCGAVLQAKKQLVISNGVSSNGPSEKSDEIVGTLKLDEKRGDFDLGKETSDLGSNNGGGAVESKLSVLPEKQEMESVVVSRNVSGESSNNGIVNGHVGQIRDGQIRVNIVESGERDRSAAYRRTPRFVAEDVSFSHPNGEEVGGIKASVGVANGYGRVEHVNSFKDRERDDAAYRRAPRIVVDDVNFPGCSYPSEGPSNYQPGLSYGNGENHLDGVQDRVEFLEQDRAELLRKLDELKEQLTKSCDVSEKAKQRVPAPHPYARQNNRFPNNGARSQQVLPQPFMADEHIRKPPYVSHVHEPVPMMHGHEMDMQNFYSAHVNVSNERRGHGDLFGPNVLGRAPNRQRREYPHQCSNGYYSGQFIDSDPELISPYPHNNTFFHQPECPCSHCYNKNWLPPSQGLPISFPNRRFADGPGNPAFYHLDEPRAYDPWGYNHRSTNLPLHSHNPHTQMRRKNDLDAEIGGFGRDCLQRVPIAKRNGRRCLPIAGGAPFITCANCFQLLPLPKKLLQMEKNQQQLRCGSCSSIMSISVQDKKLVISVATQTIEVPQETNDSSDQAIDGGYQGQVNYYSDDYDTAGCNFLHMDEMLNSSESEKMQGNLTSSSGTFEDEGSPESMIALAQQEASSSTELPKKVIVSPTLTGSPIHEHYDDPREQLVSKFGKGNMSKHIDQEKIVVARAASRQNSLKDGMLATEMEISFSDYANNGGCHSSKEANKEEDRPKNCKSGNSFLGGLIKKSFKSNPSRENDGVFVNGQLISDRLVKKAEKKAGPIRPGSYWYDSRAGFWGIMGQHCLGIIPPFIEEFSVPIPRNCSGGDTGVLVNGRELHHKDLDLLASRGLPTESDKSYIVEISGRILDEDSGEELDSLGKLAPTVERVKRGFGMRIPQSVAA</sequence>
<keyword evidence="5" id="KW-1185">Reference proteome</keyword>
<feature type="domain" description="Probable zinc-ribbon" evidence="2">
    <location>
        <begin position="523"/>
        <end position="567"/>
    </location>
</feature>
<dbReference type="PANTHER" id="PTHR31105:SF42">
    <property type="entry name" value="OS02G0258300 PROTEIN"/>
    <property type="match status" value="1"/>
</dbReference>
<dbReference type="GO" id="GO:1900150">
    <property type="term" value="P:regulation of defense response to fungus"/>
    <property type="evidence" value="ECO:0007669"/>
    <property type="project" value="InterPro"/>
</dbReference>
<feature type="region of interest" description="Disordered" evidence="1">
    <location>
        <begin position="628"/>
        <end position="647"/>
    </location>
</feature>
<name>A0AAD4XVN1_9MAGN</name>
<protein>
    <recommendedName>
        <fullName evidence="6">Zinc-ribbon domain-containing protein</fullName>
    </recommendedName>
</protein>
<dbReference type="PANTHER" id="PTHR31105">
    <property type="entry name" value="EXTRA-LARGE G-PROTEIN-LIKE"/>
    <property type="match status" value="1"/>
</dbReference>
<evidence type="ECO:0000256" key="1">
    <source>
        <dbReference type="SAM" id="MobiDB-lite"/>
    </source>
</evidence>
<organism evidence="4 5">
    <name type="scientific">Papaver atlanticum</name>
    <dbReference type="NCBI Taxonomy" id="357466"/>
    <lineage>
        <taxon>Eukaryota</taxon>
        <taxon>Viridiplantae</taxon>
        <taxon>Streptophyta</taxon>
        <taxon>Embryophyta</taxon>
        <taxon>Tracheophyta</taxon>
        <taxon>Spermatophyta</taxon>
        <taxon>Magnoliopsida</taxon>
        <taxon>Ranunculales</taxon>
        <taxon>Papaveraceae</taxon>
        <taxon>Papaveroideae</taxon>
        <taxon>Papaver</taxon>
    </lineage>
</organism>
<proteinExistence type="predicted"/>
<evidence type="ECO:0000313" key="5">
    <source>
        <dbReference type="Proteomes" id="UP001202328"/>
    </source>
</evidence>
<feature type="compositionally biased region" description="Polar residues" evidence="1">
    <location>
        <begin position="299"/>
        <end position="311"/>
    </location>
</feature>
<evidence type="ECO:0000313" key="4">
    <source>
        <dbReference type="EMBL" id="KAI3955000.1"/>
    </source>
</evidence>
<dbReference type="AlphaFoldDB" id="A0AAD4XVN1"/>
<dbReference type="EMBL" id="JAJJMB010001820">
    <property type="protein sequence ID" value="KAI3955000.1"/>
    <property type="molecule type" value="Genomic_DNA"/>
</dbReference>
<reference evidence="4" key="1">
    <citation type="submission" date="2022-04" db="EMBL/GenBank/DDBJ databases">
        <title>A functionally conserved STORR gene fusion in Papaver species that diverged 16.8 million years ago.</title>
        <authorList>
            <person name="Catania T."/>
        </authorList>
    </citation>
    <scope>NUCLEOTIDE SEQUENCE</scope>
    <source>
        <strain evidence="4">S-188037</strain>
    </source>
</reference>
<dbReference type="Pfam" id="PF22910">
    <property type="entry name" value="EDR4-like_1st"/>
    <property type="match status" value="1"/>
</dbReference>
<accession>A0AAD4XVN1</accession>
<dbReference type="Pfam" id="PF11331">
    <property type="entry name" value="Zn_ribbon_12"/>
    <property type="match status" value="1"/>
</dbReference>
<dbReference type="InterPro" id="IPR040244">
    <property type="entry name" value="EDR4-like"/>
</dbReference>
<dbReference type="InterPro" id="IPR055126">
    <property type="entry name" value="EDR4-like_N"/>
</dbReference>
<gene>
    <name evidence="4" type="ORF">MKW98_005003</name>
</gene>
<evidence type="ECO:0008006" key="6">
    <source>
        <dbReference type="Google" id="ProtNLM"/>
    </source>
</evidence>
<dbReference type="Proteomes" id="UP001202328">
    <property type="component" value="Unassembled WGS sequence"/>
</dbReference>